<proteinExistence type="inferred from homology"/>
<dbReference type="SMART" id="SM01374">
    <property type="entry name" value="Ribosomal_L14"/>
    <property type="match status" value="1"/>
</dbReference>
<organism evidence="8 9">
    <name type="scientific">Nonomuraea aridisoli</name>
    <dbReference type="NCBI Taxonomy" id="2070368"/>
    <lineage>
        <taxon>Bacteria</taxon>
        <taxon>Bacillati</taxon>
        <taxon>Actinomycetota</taxon>
        <taxon>Actinomycetes</taxon>
        <taxon>Streptosporangiales</taxon>
        <taxon>Streptosporangiaceae</taxon>
        <taxon>Nonomuraea</taxon>
    </lineage>
</organism>
<comment type="subunit">
    <text evidence="5">Part of the 50S ribosomal subunit. Forms a cluster with proteins L3 and L19. In the 70S ribosome, L14 and L19 interact and together make contacts with the 16S rRNA in bridges B5 and B8.</text>
</comment>
<evidence type="ECO:0000256" key="2">
    <source>
        <dbReference type="ARBA" id="ARBA00022884"/>
    </source>
</evidence>
<evidence type="ECO:0000313" key="9">
    <source>
        <dbReference type="Proteomes" id="UP000249304"/>
    </source>
</evidence>
<dbReference type="AlphaFoldDB" id="A0A2W2ER78"/>
<dbReference type="HAMAP" id="MF_01367">
    <property type="entry name" value="Ribosomal_uL14"/>
    <property type="match status" value="1"/>
</dbReference>
<protein>
    <recommendedName>
        <fullName evidence="5">Large ribosomal subunit protein uL14</fullName>
    </recommendedName>
</protein>
<dbReference type="GO" id="GO:0022625">
    <property type="term" value="C:cytosolic large ribosomal subunit"/>
    <property type="evidence" value="ECO:0007669"/>
    <property type="project" value="TreeGrafter"/>
</dbReference>
<sequence>MIQQESRLKVADNTGAKEILCIRVLGGSGRRYAGIGDVIVATVKDALPGSTGVKKGDVVKAVVVRTTKERRRPDGSYIRFDENAAVIIKDSGDPRGTRIFGPVGRELRDKKFMRIISLAPEVL</sequence>
<keyword evidence="3 5" id="KW-0689">Ribosomal protein</keyword>
<dbReference type="InterPro" id="IPR036853">
    <property type="entry name" value="Ribosomal_uL14_sf"/>
</dbReference>
<comment type="function">
    <text evidence="5 7">Binds to 23S rRNA. Forms part of two intersubunit bridges in the 70S ribosome.</text>
</comment>
<evidence type="ECO:0000256" key="3">
    <source>
        <dbReference type="ARBA" id="ARBA00022980"/>
    </source>
</evidence>
<dbReference type="InterPro" id="IPR000218">
    <property type="entry name" value="Ribosomal_uL14"/>
</dbReference>
<evidence type="ECO:0000313" key="8">
    <source>
        <dbReference type="EMBL" id="PZG16090.1"/>
    </source>
</evidence>
<comment type="caution">
    <text evidence="8">The sequence shown here is derived from an EMBL/GenBank/DDBJ whole genome shotgun (WGS) entry which is preliminary data.</text>
</comment>
<dbReference type="GO" id="GO:0003735">
    <property type="term" value="F:structural constituent of ribosome"/>
    <property type="evidence" value="ECO:0007669"/>
    <property type="project" value="InterPro"/>
</dbReference>
<keyword evidence="1 5" id="KW-0699">rRNA-binding</keyword>
<dbReference type="PANTHER" id="PTHR11761">
    <property type="entry name" value="50S/60S RIBOSOMAL PROTEIN L14/L23"/>
    <property type="match status" value="1"/>
</dbReference>
<keyword evidence="2 5" id="KW-0694">RNA-binding</keyword>
<dbReference type="Pfam" id="PF00238">
    <property type="entry name" value="Ribosomal_L14"/>
    <property type="match status" value="1"/>
</dbReference>
<evidence type="ECO:0000256" key="7">
    <source>
        <dbReference type="RuleBase" id="RU003950"/>
    </source>
</evidence>
<dbReference type="CDD" id="cd00337">
    <property type="entry name" value="Ribosomal_uL14"/>
    <property type="match status" value="1"/>
</dbReference>
<dbReference type="NCBIfam" id="TIGR01067">
    <property type="entry name" value="rplN_bact"/>
    <property type="match status" value="1"/>
</dbReference>
<reference evidence="8 9" key="1">
    <citation type="submission" date="2018-01" db="EMBL/GenBank/DDBJ databases">
        <title>Draft genome sequence of Nonomuraea sp. KC333.</title>
        <authorList>
            <person name="Sahin N."/>
            <person name="Saygin H."/>
            <person name="Ay H."/>
        </authorList>
    </citation>
    <scope>NUCLEOTIDE SEQUENCE [LARGE SCALE GENOMIC DNA]</scope>
    <source>
        <strain evidence="8 9">KC333</strain>
    </source>
</reference>
<evidence type="ECO:0000256" key="5">
    <source>
        <dbReference type="HAMAP-Rule" id="MF_01367"/>
    </source>
</evidence>
<evidence type="ECO:0000256" key="4">
    <source>
        <dbReference type="ARBA" id="ARBA00023274"/>
    </source>
</evidence>
<evidence type="ECO:0000256" key="6">
    <source>
        <dbReference type="RuleBase" id="RU003949"/>
    </source>
</evidence>
<dbReference type="PANTHER" id="PTHR11761:SF3">
    <property type="entry name" value="LARGE RIBOSOMAL SUBUNIT PROTEIN UL14M"/>
    <property type="match status" value="1"/>
</dbReference>
<dbReference type="FunFam" id="2.40.150.20:FF:000001">
    <property type="entry name" value="50S ribosomal protein L14"/>
    <property type="match status" value="1"/>
</dbReference>
<keyword evidence="9" id="KW-1185">Reference proteome</keyword>
<dbReference type="RefSeq" id="WP_084961870.1">
    <property type="nucleotide sequence ID" value="NZ_POUD01000091.1"/>
</dbReference>
<name>A0A2W2ER78_9ACTN</name>
<keyword evidence="4 5" id="KW-0687">Ribonucleoprotein</keyword>
<evidence type="ECO:0000256" key="1">
    <source>
        <dbReference type="ARBA" id="ARBA00022730"/>
    </source>
</evidence>
<dbReference type="SUPFAM" id="SSF50193">
    <property type="entry name" value="Ribosomal protein L14"/>
    <property type="match status" value="1"/>
</dbReference>
<dbReference type="Gene3D" id="2.40.150.20">
    <property type="entry name" value="Ribosomal protein L14"/>
    <property type="match status" value="1"/>
</dbReference>
<dbReference type="EMBL" id="POUD01000091">
    <property type="protein sequence ID" value="PZG16090.1"/>
    <property type="molecule type" value="Genomic_DNA"/>
</dbReference>
<accession>A0A2W2ER78</accession>
<dbReference type="InterPro" id="IPR019972">
    <property type="entry name" value="Ribosomal_uL14_CS"/>
</dbReference>
<dbReference type="GO" id="GO:0006412">
    <property type="term" value="P:translation"/>
    <property type="evidence" value="ECO:0007669"/>
    <property type="project" value="UniProtKB-UniRule"/>
</dbReference>
<dbReference type="OrthoDB" id="9806379at2"/>
<dbReference type="GO" id="GO:0070180">
    <property type="term" value="F:large ribosomal subunit rRNA binding"/>
    <property type="evidence" value="ECO:0007669"/>
    <property type="project" value="TreeGrafter"/>
</dbReference>
<dbReference type="PROSITE" id="PS00049">
    <property type="entry name" value="RIBOSOMAL_L14"/>
    <property type="match status" value="1"/>
</dbReference>
<dbReference type="Proteomes" id="UP000249304">
    <property type="component" value="Unassembled WGS sequence"/>
</dbReference>
<dbReference type="InterPro" id="IPR005745">
    <property type="entry name" value="Ribosomal_uL14_bac-type"/>
</dbReference>
<comment type="similarity">
    <text evidence="5 6">Belongs to the universal ribosomal protein uL14 family.</text>
</comment>
<gene>
    <name evidence="5" type="primary">rplN</name>
    <name evidence="8" type="ORF">C1J01_22090</name>
</gene>